<evidence type="ECO:0000313" key="7">
    <source>
        <dbReference type="EMBL" id="KKK61481.1"/>
    </source>
</evidence>
<reference evidence="7" key="1">
    <citation type="journal article" date="2015" name="Nature">
        <title>Complex archaea that bridge the gap between prokaryotes and eukaryotes.</title>
        <authorList>
            <person name="Spang A."/>
            <person name="Saw J.H."/>
            <person name="Jorgensen S.L."/>
            <person name="Zaremba-Niedzwiedzka K."/>
            <person name="Martijn J."/>
            <person name="Lind A.E."/>
            <person name="van Eijk R."/>
            <person name="Schleper C."/>
            <person name="Guy L."/>
            <person name="Ettema T.J."/>
        </authorList>
    </citation>
    <scope>NUCLEOTIDE SEQUENCE</scope>
</reference>
<dbReference type="Gene3D" id="3.20.20.70">
    <property type="entry name" value="Aldolase class I"/>
    <property type="match status" value="1"/>
</dbReference>
<gene>
    <name evidence="7" type="ORF">LCGC14_3013910</name>
</gene>
<dbReference type="CDD" id="cd01335">
    <property type="entry name" value="Radical_SAM"/>
    <property type="match status" value="1"/>
</dbReference>
<keyword evidence="3" id="KW-0408">Iron</keyword>
<evidence type="ECO:0000256" key="4">
    <source>
        <dbReference type="ARBA" id="ARBA00023014"/>
    </source>
</evidence>
<dbReference type="PANTHER" id="PTHR11228">
    <property type="entry name" value="RADICAL SAM DOMAIN PROTEIN"/>
    <property type="match status" value="1"/>
</dbReference>
<dbReference type="SUPFAM" id="SSF102114">
    <property type="entry name" value="Radical SAM enzymes"/>
    <property type="match status" value="1"/>
</dbReference>
<protein>
    <recommendedName>
        <fullName evidence="8">Radical SAM core domain-containing protein</fullName>
    </recommendedName>
</protein>
<keyword evidence="1" id="KW-0949">S-adenosyl-L-methionine</keyword>
<feature type="non-terminal residue" evidence="7">
    <location>
        <position position="1"/>
    </location>
</feature>
<dbReference type="InterPro" id="IPR058240">
    <property type="entry name" value="rSAM_sf"/>
</dbReference>
<dbReference type="EMBL" id="LAZR01062453">
    <property type="protein sequence ID" value="KKK61481.1"/>
    <property type="molecule type" value="Genomic_DNA"/>
</dbReference>
<comment type="caution">
    <text evidence="7">The sequence shown here is derived from an EMBL/GenBank/DDBJ whole genome shotgun (WGS) entry which is preliminary data.</text>
</comment>
<dbReference type="InterPro" id="IPR013785">
    <property type="entry name" value="Aldolase_TIM"/>
</dbReference>
<dbReference type="AlphaFoldDB" id="A0A0F8ZNI3"/>
<feature type="domain" description="4Fe4S-binding SPASM" evidence="6">
    <location>
        <begin position="175"/>
        <end position="234"/>
    </location>
</feature>
<dbReference type="InterPro" id="IPR050377">
    <property type="entry name" value="Radical_SAM_PqqE_MftC-like"/>
</dbReference>
<dbReference type="GO" id="GO:0046872">
    <property type="term" value="F:metal ion binding"/>
    <property type="evidence" value="ECO:0007669"/>
    <property type="project" value="UniProtKB-KW"/>
</dbReference>
<dbReference type="InterPro" id="IPR007197">
    <property type="entry name" value="rSAM"/>
</dbReference>
<dbReference type="PANTHER" id="PTHR11228:SF34">
    <property type="entry name" value="TUNGSTEN-CONTAINING ALDEHYDE FERREDOXIN OXIDOREDUCTASE COFACTOR MODIFYING PROTEIN"/>
    <property type="match status" value="1"/>
</dbReference>
<sequence length="268" mass="28951">KEIKCALATNGTLITDKLAARIKSVGVQRVSVSLDGATSEIHNKLRKLEGSFEDAVAGINSLRECGVPFQVNMTVTRYNRHQLDDLFVLAKELGAVAVHLFMLVPVGCGQEFADGDMLSPEEYEQVLISTAKRSATESLEIKVTCGPHYERVIRQEKIAVAKPQGHPHGKTTKGCLAGSGVIFVGHDGDVFPCGYLPVNCGNVVESSLEEIWTGSEDLARMRDIKELKGKCGICGYKGVCGGCRARAFAATGDYMEQEPTCNYVPPSK</sequence>
<feature type="domain" description="Radical SAM core" evidence="5">
    <location>
        <begin position="2"/>
        <end position="87"/>
    </location>
</feature>
<dbReference type="GO" id="GO:0051536">
    <property type="term" value="F:iron-sulfur cluster binding"/>
    <property type="evidence" value="ECO:0007669"/>
    <property type="project" value="UniProtKB-KW"/>
</dbReference>
<evidence type="ECO:0000259" key="5">
    <source>
        <dbReference type="Pfam" id="PF04055"/>
    </source>
</evidence>
<dbReference type="InterPro" id="IPR023885">
    <property type="entry name" value="4Fe4S-binding_SPASM_dom"/>
</dbReference>
<organism evidence="7">
    <name type="scientific">marine sediment metagenome</name>
    <dbReference type="NCBI Taxonomy" id="412755"/>
    <lineage>
        <taxon>unclassified sequences</taxon>
        <taxon>metagenomes</taxon>
        <taxon>ecological metagenomes</taxon>
    </lineage>
</organism>
<proteinExistence type="predicted"/>
<dbReference type="Pfam" id="PF13186">
    <property type="entry name" value="SPASM"/>
    <property type="match status" value="1"/>
</dbReference>
<name>A0A0F8ZNI3_9ZZZZ</name>
<evidence type="ECO:0000256" key="2">
    <source>
        <dbReference type="ARBA" id="ARBA00022723"/>
    </source>
</evidence>
<dbReference type="NCBIfam" id="TIGR04085">
    <property type="entry name" value="rSAM_more_4Fe4S"/>
    <property type="match status" value="1"/>
</dbReference>
<evidence type="ECO:0008006" key="8">
    <source>
        <dbReference type="Google" id="ProtNLM"/>
    </source>
</evidence>
<dbReference type="Pfam" id="PF04055">
    <property type="entry name" value="Radical_SAM"/>
    <property type="match status" value="1"/>
</dbReference>
<evidence type="ECO:0000256" key="3">
    <source>
        <dbReference type="ARBA" id="ARBA00023004"/>
    </source>
</evidence>
<dbReference type="GO" id="GO:0003824">
    <property type="term" value="F:catalytic activity"/>
    <property type="evidence" value="ECO:0007669"/>
    <property type="project" value="InterPro"/>
</dbReference>
<accession>A0A0F8ZNI3</accession>
<dbReference type="CDD" id="cd21123">
    <property type="entry name" value="SPASM_MftC-like"/>
    <property type="match status" value="1"/>
</dbReference>
<evidence type="ECO:0000256" key="1">
    <source>
        <dbReference type="ARBA" id="ARBA00022691"/>
    </source>
</evidence>
<keyword evidence="4" id="KW-0411">Iron-sulfur</keyword>
<keyword evidence="2" id="KW-0479">Metal-binding</keyword>
<evidence type="ECO:0000259" key="6">
    <source>
        <dbReference type="Pfam" id="PF13186"/>
    </source>
</evidence>